<dbReference type="GO" id="GO:0004113">
    <property type="term" value="F:2',3'-cyclic-nucleotide 3'-phosphodiesterase activity"/>
    <property type="evidence" value="ECO:0007669"/>
    <property type="project" value="InterPro"/>
</dbReference>
<dbReference type="Pfam" id="PF13563">
    <property type="entry name" value="2_5_RNA_ligase2"/>
    <property type="match status" value="1"/>
</dbReference>
<keyword evidence="1 2" id="KW-0378">Hydrolase</keyword>
<comment type="similarity">
    <text evidence="2">Belongs to the 2H phosphoesterase superfamily. ThpR family.</text>
</comment>
<sequence>MRLFIAVSFPAPLREQLRQAAGRLQGQCLRGRFTLTDNFHLTLAFLGETERRAAAEAAMDRVSAPGFDLQIGAPGLFRQRDGDLWWLGVEPCPALLEVHRQLTEELSAAGFVLERRPFRPHLTLGRQVVPAPGFDRAAFARSLPPMGTKARRITLMQSERIQGRLTYTPLHHRALLSG</sequence>
<dbReference type="SUPFAM" id="SSF55144">
    <property type="entry name" value="LigT-like"/>
    <property type="match status" value="1"/>
</dbReference>
<feature type="active site" description="Proton acceptor" evidence="2">
    <location>
        <position position="121"/>
    </location>
</feature>
<evidence type="ECO:0000313" key="3">
    <source>
        <dbReference type="EMBL" id="MCQ4768912.1"/>
    </source>
</evidence>
<accession>A0AAW5JI49</accession>
<dbReference type="NCBIfam" id="TIGR02258">
    <property type="entry name" value="2_5_ligase"/>
    <property type="match status" value="1"/>
</dbReference>
<dbReference type="EC" id="3.1.4.58" evidence="2"/>
<feature type="short sequence motif" description="HXTX 2" evidence="2">
    <location>
        <begin position="121"/>
        <end position="124"/>
    </location>
</feature>
<feature type="active site" description="Proton donor" evidence="2">
    <location>
        <position position="40"/>
    </location>
</feature>
<reference evidence="3" key="1">
    <citation type="submission" date="2022-06" db="EMBL/GenBank/DDBJ databases">
        <title>Isolation of gut microbiota from human fecal samples.</title>
        <authorList>
            <person name="Pamer E.G."/>
            <person name="Barat B."/>
            <person name="Waligurski E."/>
            <person name="Medina S."/>
            <person name="Paddock L."/>
            <person name="Mostad J."/>
        </authorList>
    </citation>
    <scope>NUCLEOTIDE SEQUENCE</scope>
    <source>
        <strain evidence="3">DFI.9.91</strain>
    </source>
</reference>
<dbReference type="GO" id="GO:0008664">
    <property type="term" value="F:RNA 2',3'-cyclic 3'-phosphodiesterase activity"/>
    <property type="evidence" value="ECO:0007669"/>
    <property type="project" value="UniProtKB-EC"/>
</dbReference>
<name>A0AAW5JI49_9FIRM</name>
<dbReference type="Gene3D" id="3.90.1140.10">
    <property type="entry name" value="Cyclic phosphodiesterase"/>
    <property type="match status" value="1"/>
</dbReference>
<organism evidence="3 4">
    <name type="scientific">Intestinimonas massiliensis</name>
    <name type="common">ex Afouda et al. 2020</name>
    <dbReference type="NCBI Taxonomy" id="1673721"/>
    <lineage>
        <taxon>Bacteria</taxon>
        <taxon>Bacillati</taxon>
        <taxon>Bacillota</taxon>
        <taxon>Clostridia</taxon>
        <taxon>Eubacteriales</taxon>
        <taxon>Intestinimonas</taxon>
    </lineage>
</organism>
<evidence type="ECO:0000313" key="4">
    <source>
        <dbReference type="Proteomes" id="UP001204562"/>
    </source>
</evidence>
<evidence type="ECO:0000256" key="1">
    <source>
        <dbReference type="ARBA" id="ARBA00022801"/>
    </source>
</evidence>
<dbReference type="InterPro" id="IPR009097">
    <property type="entry name" value="Cyclic_Pdiesterase"/>
</dbReference>
<dbReference type="InterPro" id="IPR004175">
    <property type="entry name" value="RNA_CPDase"/>
</dbReference>
<dbReference type="EMBL" id="JANFYS010000001">
    <property type="protein sequence ID" value="MCQ4768912.1"/>
    <property type="molecule type" value="Genomic_DNA"/>
</dbReference>
<dbReference type="PANTHER" id="PTHR35561:SF1">
    <property type="entry name" value="RNA 2',3'-CYCLIC PHOSPHODIESTERASE"/>
    <property type="match status" value="1"/>
</dbReference>
<gene>
    <name evidence="3" type="primary">thpR</name>
    <name evidence="3" type="ORF">NE579_00330</name>
</gene>
<comment type="caution">
    <text evidence="3">The sequence shown here is derived from an EMBL/GenBank/DDBJ whole genome shotgun (WGS) entry which is preliminary data.</text>
</comment>
<dbReference type="HAMAP" id="MF_01940">
    <property type="entry name" value="RNA_CPDase"/>
    <property type="match status" value="1"/>
</dbReference>
<comment type="catalytic activity">
    <reaction evidence="2">
        <text>a 3'-end 2',3'-cyclophospho-ribonucleotide-RNA + H2O = a 3'-end 2'-phospho-ribonucleotide-RNA + H(+)</text>
        <dbReference type="Rhea" id="RHEA:11828"/>
        <dbReference type="Rhea" id="RHEA-COMP:10464"/>
        <dbReference type="Rhea" id="RHEA-COMP:17353"/>
        <dbReference type="ChEBI" id="CHEBI:15377"/>
        <dbReference type="ChEBI" id="CHEBI:15378"/>
        <dbReference type="ChEBI" id="CHEBI:83064"/>
        <dbReference type="ChEBI" id="CHEBI:173113"/>
        <dbReference type="EC" id="3.1.4.58"/>
    </reaction>
</comment>
<comment type="function">
    <text evidence="2">Hydrolyzes RNA 2',3'-cyclic phosphodiester to an RNA 2'-phosphomonoester.</text>
</comment>
<protein>
    <recommendedName>
        <fullName evidence="2">RNA 2',3'-cyclic phosphodiesterase</fullName>
        <shortName evidence="2">RNA 2',3'-CPDase</shortName>
        <ecNumber evidence="2">3.1.4.58</ecNumber>
    </recommendedName>
</protein>
<proteinExistence type="inferred from homology"/>
<dbReference type="Proteomes" id="UP001204562">
    <property type="component" value="Unassembled WGS sequence"/>
</dbReference>
<dbReference type="AlphaFoldDB" id="A0AAW5JI49"/>
<feature type="short sequence motif" description="HXTX 1" evidence="2">
    <location>
        <begin position="40"/>
        <end position="43"/>
    </location>
</feature>
<evidence type="ECO:0000256" key="2">
    <source>
        <dbReference type="HAMAP-Rule" id="MF_01940"/>
    </source>
</evidence>
<dbReference type="RefSeq" id="WP_256302850.1">
    <property type="nucleotide sequence ID" value="NZ_JANFYS010000001.1"/>
</dbReference>
<dbReference type="PANTHER" id="PTHR35561">
    <property type="entry name" value="RNA 2',3'-CYCLIC PHOSPHODIESTERASE"/>
    <property type="match status" value="1"/>
</dbReference>